<sequence length="306" mass="35621">MKIRLLITGATGFTGCYLIRELLKKRNYDLAIVKRKNSDISGIKEILKKVRVYNIDPLYDQIYKIIKKEKPDLVIHLAATYPRNETKENIELMLNSNIIFGTKLLNAMALYNVKKFLNTGSSLEYFNGPPVYNPATFYSTTKRAFQDIVEFYIRSFDLKVVTLLPYNTYGPYDKRNNLFSLLKNGLKQKKKINLTPGEQFIDLLYIEDLINAYLRTIKYLLRKKSDDHEKYFVGSGKSVKLKEIVNLYRKISGVDIPIDFGAIPYRRREVMFAQADIKEVAKKLKWKPKVSLYKGITKTLKKDKII</sequence>
<name>A0A0G0G6H4_9BACT</name>
<dbReference type="PANTHER" id="PTHR43000">
    <property type="entry name" value="DTDP-D-GLUCOSE 4,6-DEHYDRATASE-RELATED"/>
    <property type="match status" value="1"/>
</dbReference>
<dbReference type="InterPro" id="IPR036291">
    <property type="entry name" value="NAD(P)-bd_dom_sf"/>
</dbReference>
<gene>
    <name evidence="3" type="ORF">US40_C0001G0047</name>
</gene>
<protein>
    <submittedName>
        <fullName evidence="3">NAD-dependent epimerase/dehydratase</fullName>
    </submittedName>
</protein>
<comment type="similarity">
    <text evidence="1">Belongs to the NAD(P)-dependent epimerase/dehydratase family.</text>
</comment>
<dbReference type="InterPro" id="IPR001509">
    <property type="entry name" value="Epimerase_deHydtase"/>
</dbReference>
<reference evidence="3 4" key="1">
    <citation type="journal article" date="2015" name="Nature">
        <title>rRNA introns, odd ribosomes, and small enigmatic genomes across a large radiation of phyla.</title>
        <authorList>
            <person name="Brown C.T."/>
            <person name="Hug L.A."/>
            <person name="Thomas B.C."/>
            <person name="Sharon I."/>
            <person name="Castelle C.J."/>
            <person name="Singh A."/>
            <person name="Wilkins M.J."/>
            <person name="Williams K.H."/>
            <person name="Banfield J.F."/>
        </authorList>
    </citation>
    <scope>NUCLEOTIDE SEQUENCE [LARGE SCALE GENOMIC DNA]</scope>
</reference>
<evidence type="ECO:0000313" key="3">
    <source>
        <dbReference type="EMBL" id="KKQ26698.1"/>
    </source>
</evidence>
<dbReference type="EMBL" id="LBSV01000001">
    <property type="protein sequence ID" value="KKQ26698.1"/>
    <property type="molecule type" value="Genomic_DNA"/>
</dbReference>
<comment type="caution">
    <text evidence="3">The sequence shown here is derived from an EMBL/GenBank/DDBJ whole genome shotgun (WGS) entry which is preliminary data.</text>
</comment>
<dbReference type="AlphaFoldDB" id="A0A0G0G6H4"/>
<dbReference type="Proteomes" id="UP000034917">
    <property type="component" value="Unassembled WGS sequence"/>
</dbReference>
<evidence type="ECO:0000313" key="4">
    <source>
        <dbReference type="Proteomes" id="UP000034917"/>
    </source>
</evidence>
<evidence type="ECO:0000256" key="1">
    <source>
        <dbReference type="ARBA" id="ARBA00007637"/>
    </source>
</evidence>
<accession>A0A0G0G6H4</accession>
<feature type="domain" description="NAD-dependent epimerase/dehydratase" evidence="2">
    <location>
        <begin position="6"/>
        <end position="219"/>
    </location>
</feature>
<proteinExistence type="inferred from homology"/>
<evidence type="ECO:0000259" key="2">
    <source>
        <dbReference type="Pfam" id="PF01370"/>
    </source>
</evidence>
<dbReference type="Gene3D" id="3.40.50.720">
    <property type="entry name" value="NAD(P)-binding Rossmann-like Domain"/>
    <property type="match status" value="1"/>
</dbReference>
<dbReference type="Pfam" id="PF01370">
    <property type="entry name" value="Epimerase"/>
    <property type="match status" value="1"/>
</dbReference>
<dbReference type="SUPFAM" id="SSF51735">
    <property type="entry name" value="NAD(P)-binding Rossmann-fold domains"/>
    <property type="match status" value="1"/>
</dbReference>
<dbReference type="PROSITE" id="PS51257">
    <property type="entry name" value="PROKAR_LIPOPROTEIN"/>
    <property type="match status" value="1"/>
</dbReference>
<organism evidence="3 4">
    <name type="scientific">Candidatus Roizmanbacteria bacterium GW2011_GWC2_37_13</name>
    <dbReference type="NCBI Taxonomy" id="1618486"/>
    <lineage>
        <taxon>Bacteria</taxon>
        <taxon>Candidatus Roizmaniibacteriota</taxon>
    </lineage>
</organism>